<name>A0A0S4XMJ0_9BACT</name>
<dbReference type="SUPFAM" id="SSF48452">
    <property type="entry name" value="TPR-like"/>
    <property type="match status" value="1"/>
</dbReference>
<proteinExistence type="predicted"/>
<protein>
    <submittedName>
        <fullName evidence="1">Uncharacterized protein</fullName>
    </submittedName>
</protein>
<dbReference type="InterPro" id="IPR011990">
    <property type="entry name" value="TPR-like_helical_dom_sf"/>
</dbReference>
<reference evidence="1" key="1">
    <citation type="submission" date="2015-11" db="EMBL/GenBank/DDBJ databases">
        <authorList>
            <person name="Zhang Y."/>
            <person name="Guo Z."/>
        </authorList>
    </citation>
    <scope>NUCLEOTIDE SEQUENCE</scope>
    <source>
        <strain evidence="1">BN30871</strain>
    </source>
</reference>
<organism evidence="1">
    <name type="scientific">Sulfurovum sp. enrichment culture clone C5</name>
    <dbReference type="NCBI Taxonomy" id="497650"/>
    <lineage>
        <taxon>Bacteria</taxon>
        <taxon>Pseudomonadati</taxon>
        <taxon>Campylobacterota</taxon>
        <taxon>Epsilonproteobacteria</taxon>
        <taxon>Campylobacterales</taxon>
        <taxon>Sulfurovaceae</taxon>
        <taxon>Sulfurovum</taxon>
        <taxon>environmental samples</taxon>
    </lineage>
</organism>
<dbReference type="EMBL" id="FAXN01000027">
    <property type="protein sequence ID" value="CUV65337.1"/>
    <property type="molecule type" value="Genomic_DNA"/>
</dbReference>
<dbReference type="Gene3D" id="1.25.40.10">
    <property type="entry name" value="Tetratricopeptide repeat domain"/>
    <property type="match status" value="1"/>
</dbReference>
<dbReference type="AlphaFoldDB" id="A0A0S4XMJ0"/>
<evidence type="ECO:0000313" key="1">
    <source>
        <dbReference type="EMBL" id="CUV65337.1"/>
    </source>
</evidence>
<accession>A0A0S4XMJ0</accession>
<gene>
    <name evidence="1" type="ORF">BN3087_280008</name>
</gene>
<sequence>MKKISIILVILFSFYGCGAKVKVNTLMPSDVSAMSLHKKIKVNNFLGDNIGFTNRLKATLINLRYDNLPYFELTYTNPNATINGQIDYDVMNNLYENIYIYHYDKDGKKQKKNQYKSKATKKDYNFNKKDNKKKNFPREEVEIELCLEKSVHLRGNIEITAGKKMLYIYPIDNMVTQTDCSFYRYPYIDDALLVSEAQNIAINDFVGKIAPKKITYEIKIIDKLEDSYTKDQKEMFLAGVVLIKEGRYLEAEALFERLIIITNGHSFSAFYDYGTVLEANGKYDKAKIAYEKASKIPNKNSAMALESIYRVSNTKIFENSAIKEIKK</sequence>
<dbReference type="InterPro" id="IPR019734">
    <property type="entry name" value="TPR_rpt"/>
</dbReference>
<dbReference type="Pfam" id="PF13181">
    <property type="entry name" value="TPR_8"/>
    <property type="match status" value="1"/>
</dbReference>